<dbReference type="Pfam" id="PF09458">
    <property type="entry name" value="H_lectin"/>
    <property type="match status" value="2"/>
</dbReference>
<dbReference type="AlphaFoldDB" id="A0A5N5Q8I3"/>
<dbReference type="InterPro" id="IPR019019">
    <property type="entry name" value="H-type_lectin_domain"/>
</dbReference>
<sequence length="471" mass="51839">MYGYLYSKYFKVIKIQHPKNDIPIGLNKIDIGINANVRIKTYIDNVLTDPNNKDAGSRANVNLESWADTWFYGAGCSWFDPSNHGPSDKIQWGTVSSGQMFTEKPQTISFPHSFPNNPPNVVVWIKTLDVDACDNTRVDALVTDVTNHGFTLKMRTWSLSQVFDMQMDWIAVSSDHPSVRVGQFSSTTDGRAPKLGKDKTGYTAKLDFSQAFDRPPRVVVGFNKIDVCKERNLRIEANADKITNTGFEMVINSWADTCGISPQSAEAIYVSVPPVYEPALRELTREWTSEGQRYSGWGWALSVGLVEVSSGGGALGQAATSYNAEAHALLYAVQGAISQARTTQAYILHIVSDNAGLLQALTARKPNGAPSAIDAASRGLWDFLQSNPDCQLRLSWCPAHARVPGNERADRIAKDSTLLPAQAPFAGSTDLIRLRAKTHLLADWEAHWKKFGATNPNVFGFEALPTLTLRA</sequence>
<reference evidence="2 3" key="1">
    <citation type="journal article" date="2019" name="Fungal Biol. Biotechnol.">
        <title>Draft genome sequence of fastidious pathogen Ceratobasidium theobromae, which causes vascular-streak dieback in Theobroma cacao.</title>
        <authorList>
            <person name="Ali S.S."/>
            <person name="Asman A."/>
            <person name="Shao J."/>
            <person name="Firmansyah A.P."/>
            <person name="Susilo A.W."/>
            <person name="Rosmana A."/>
            <person name="McMahon P."/>
            <person name="Junaid M."/>
            <person name="Guest D."/>
            <person name="Kheng T.Y."/>
            <person name="Meinhardt L.W."/>
            <person name="Bailey B.A."/>
        </authorList>
    </citation>
    <scope>NUCLEOTIDE SEQUENCE [LARGE SCALE GENOMIC DNA]</scope>
    <source>
        <strain evidence="2 3">CT2</strain>
    </source>
</reference>
<keyword evidence="2" id="KW-0430">Lectin</keyword>
<dbReference type="Gene3D" id="2.60.40.2080">
    <property type="match status" value="3"/>
</dbReference>
<dbReference type="SUPFAM" id="SSF141086">
    <property type="entry name" value="Agglutinin HPA-like"/>
    <property type="match status" value="2"/>
</dbReference>
<dbReference type="GO" id="GO:0003676">
    <property type="term" value="F:nucleic acid binding"/>
    <property type="evidence" value="ECO:0007669"/>
    <property type="project" value="InterPro"/>
</dbReference>
<dbReference type="GO" id="GO:0046871">
    <property type="term" value="F:N-acetylgalactosamine binding"/>
    <property type="evidence" value="ECO:0007669"/>
    <property type="project" value="TreeGrafter"/>
</dbReference>
<dbReference type="GO" id="GO:0009986">
    <property type="term" value="C:cell surface"/>
    <property type="evidence" value="ECO:0007669"/>
    <property type="project" value="TreeGrafter"/>
</dbReference>
<dbReference type="GO" id="GO:0098609">
    <property type="term" value="P:cell-cell adhesion"/>
    <property type="evidence" value="ECO:0007669"/>
    <property type="project" value="TreeGrafter"/>
</dbReference>
<dbReference type="InterPro" id="IPR002156">
    <property type="entry name" value="RNaseH_domain"/>
</dbReference>
<accession>A0A5N5Q8I3</accession>
<dbReference type="Proteomes" id="UP000383932">
    <property type="component" value="Unassembled WGS sequence"/>
</dbReference>
<dbReference type="GO" id="GO:0004523">
    <property type="term" value="F:RNA-DNA hybrid ribonuclease activity"/>
    <property type="evidence" value="ECO:0007669"/>
    <property type="project" value="InterPro"/>
</dbReference>
<comment type="caution">
    <text evidence="2">The sequence shown here is derived from an EMBL/GenBank/DDBJ whole genome shotgun (WGS) entry which is preliminary data.</text>
</comment>
<dbReference type="OrthoDB" id="5419324at2759"/>
<dbReference type="InterPro" id="IPR012337">
    <property type="entry name" value="RNaseH-like_sf"/>
</dbReference>
<dbReference type="InterPro" id="IPR036397">
    <property type="entry name" value="RNaseH_sf"/>
</dbReference>
<evidence type="ECO:0000313" key="3">
    <source>
        <dbReference type="Proteomes" id="UP000383932"/>
    </source>
</evidence>
<proteinExistence type="predicted"/>
<evidence type="ECO:0000259" key="1">
    <source>
        <dbReference type="PROSITE" id="PS50879"/>
    </source>
</evidence>
<dbReference type="InterPro" id="IPR052487">
    <property type="entry name" value="Galactose-binding_lectin"/>
</dbReference>
<gene>
    <name evidence="2" type="ORF">CTheo_8852</name>
</gene>
<dbReference type="InterPro" id="IPR037221">
    <property type="entry name" value="H-type_lectin_dom_sf"/>
</dbReference>
<dbReference type="GO" id="GO:0070492">
    <property type="term" value="F:oligosaccharide binding"/>
    <property type="evidence" value="ECO:0007669"/>
    <property type="project" value="TreeGrafter"/>
</dbReference>
<dbReference type="SUPFAM" id="SSF53098">
    <property type="entry name" value="Ribonuclease H-like"/>
    <property type="match status" value="1"/>
</dbReference>
<evidence type="ECO:0000313" key="2">
    <source>
        <dbReference type="EMBL" id="KAB5587707.1"/>
    </source>
</evidence>
<dbReference type="Gene3D" id="3.30.420.10">
    <property type="entry name" value="Ribonuclease H-like superfamily/Ribonuclease H"/>
    <property type="match status" value="1"/>
</dbReference>
<dbReference type="CDD" id="cd09276">
    <property type="entry name" value="Rnase_HI_RT_non_LTR"/>
    <property type="match status" value="1"/>
</dbReference>
<dbReference type="EMBL" id="SSOP01000848">
    <property type="protein sequence ID" value="KAB5587707.1"/>
    <property type="molecule type" value="Genomic_DNA"/>
</dbReference>
<dbReference type="PANTHER" id="PTHR46938">
    <property type="entry name" value="DISCOIDIN-1 SUBUNIT A-RELATED-RELATED"/>
    <property type="match status" value="1"/>
</dbReference>
<feature type="domain" description="RNase H type-1" evidence="1">
    <location>
        <begin position="280"/>
        <end position="418"/>
    </location>
</feature>
<dbReference type="PROSITE" id="PS50879">
    <property type="entry name" value="RNASE_H_1"/>
    <property type="match status" value="1"/>
</dbReference>
<dbReference type="GO" id="GO:0098636">
    <property type="term" value="C:protein complex involved in cell adhesion"/>
    <property type="evidence" value="ECO:0007669"/>
    <property type="project" value="TreeGrafter"/>
</dbReference>
<protein>
    <submittedName>
        <fullName evidence="2">H-type lectin domain containing protein</fullName>
    </submittedName>
</protein>
<name>A0A5N5Q8I3_9AGAM</name>
<dbReference type="GO" id="GO:0030247">
    <property type="term" value="F:polysaccharide binding"/>
    <property type="evidence" value="ECO:0007669"/>
    <property type="project" value="TreeGrafter"/>
</dbReference>
<organism evidence="2 3">
    <name type="scientific">Ceratobasidium theobromae</name>
    <dbReference type="NCBI Taxonomy" id="1582974"/>
    <lineage>
        <taxon>Eukaryota</taxon>
        <taxon>Fungi</taxon>
        <taxon>Dikarya</taxon>
        <taxon>Basidiomycota</taxon>
        <taxon>Agaricomycotina</taxon>
        <taxon>Agaricomycetes</taxon>
        <taxon>Cantharellales</taxon>
        <taxon>Ceratobasidiaceae</taxon>
        <taxon>Ceratobasidium</taxon>
    </lineage>
</organism>
<keyword evidence="3" id="KW-1185">Reference proteome</keyword>